<reference evidence="1" key="1">
    <citation type="submission" date="2014-09" db="EMBL/GenBank/DDBJ databases">
        <authorList>
            <person name="Magalhaes I.L.F."/>
            <person name="Oliveira U."/>
            <person name="Santos F.R."/>
            <person name="Vidigal T.H.D.A."/>
            <person name="Brescovit A.D."/>
            <person name="Santos A.J."/>
        </authorList>
    </citation>
    <scope>NUCLEOTIDE SEQUENCE</scope>
    <source>
        <tissue evidence="1">Shoot tissue taken approximately 20 cm above the soil surface</tissue>
    </source>
</reference>
<name>A0A0A9AZF8_ARUDO</name>
<dbReference type="AlphaFoldDB" id="A0A0A9AZF8"/>
<dbReference type="EMBL" id="GBRH01245428">
    <property type="protein sequence ID" value="JAD52467.1"/>
    <property type="molecule type" value="Transcribed_RNA"/>
</dbReference>
<sequence>MYIQNYDSMEQTIVIITTSVKARTCTNARGLPVHYFMAELISERRTICVATINTLQWNTAAEIQLGVWCTPRASETAPLFGGNQCYTDTGAGIGV</sequence>
<protein>
    <submittedName>
        <fullName evidence="1">Uncharacterized protein</fullName>
    </submittedName>
</protein>
<accession>A0A0A9AZF8</accession>
<organism evidence="1">
    <name type="scientific">Arundo donax</name>
    <name type="common">Giant reed</name>
    <name type="synonym">Donax arundinaceus</name>
    <dbReference type="NCBI Taxonomy" id="35708"/>
    <lineage>
        <taxon>Eukaryota</taxon>
        <taxon>Viridiplantae</taxon>
        <taxon>Streptophyta</taxon>
        <taxon>Embryophyta</taxon>
        <taxon>Tracheophyta</taxon>
        <taxon>Spermatophyta</taxon>
        <taxon>Magnoliopsida</taxon>
        <taxon>Liliopsida</taxon>
        <taxon>Poales</taxon>
        <taxon>Poaceae</taxon>
        <taxon>PACMAD clade</taxon>
        <taxon>Arundinoideae</taxon>
        <taxon>Arundineae</taxon>
        <taxon>Arundo</taxon>
    </lineage>
</organism>
<reference evidence="1" key="2">
    <citation type="journal article" date="2015" name="Data Brief">
        <title>Shoot transcriptome of the giant reed, Arundo donax.</title>
        <authorList>
            <person name="Barrero R.A."/>
            <person name="Guerrero F.D."/>
            <person name="Moolhuijzen P."/>
            <person name="Goolsby J.A."/>
            <person name="Tidwell J."/>
            <person name="Bellgard S.E."/>
            <person name="Bellgard M.I."/>
        </authorList>
    </citation>
    <scope>NUCLEOTIDE SEQUENCE</scope>
    <source>
        <tissue evidence="1">Shoot tissue taken approximately 20 cm above the soil surface</tissue>
    </source>
</reference>
<proteinExistence type="predicted"/>
<evidence type="ECO:0000313" key="1">
    <source>
        <dbReference type="EMBL" id="JAD52467.1"/>
    </source>
</evidence>